<dbReference type="Pfam" id="PF22633">
    <property type="entry name" value="F5_F8_type_C_2"/>
    <property type="match status" value="1"/>
</dbReference>
<dbReference type="AlphaFoldDB" id="A0A5C5ZKS6"/>
<dbReference type="PANTHER" id="PTHR22901">
    <property type="entry name" value="SIALATE O-ACETYLESTERASE"/>
    <property type="match status" value="1"/>
</dbReference>
<comment type="caution">
    <text evidence="4">The sequence shown here is derived from an EMBL/GenBank/DDBJ whole genome shotgun (WGS) entry which is preliminary data.</text>
</comment>
<protein>
    <submittedName>
        <fullName evidence="4">F5/8 type C domain protein</fullName>
    </submittedName>
</protein>
<organism evidence="4 5">
    <name type="scientific">Stieleria varia</name>
    <dbReference type="NCBI Taxonomy" id="2528005"/>
    <lineage>
        <taxon>Bacteria</taxon>
        <taxon>Pseudomonadati</taxon>
        <taxon>Planctomycetota</taxon>
        <taxon>Planctomycetia</taxon>
        <taxon>Pirellulales</taxon>
        <taxon>Pirellulaceae</taxon>
        <taxon>Stieleria</taxon>
    </lineage>
</organism>
<evidence type="ECO:0000256" key="1">
    <source>
        <dbReference type="ARBA" id="ARBA00022801"/>
    </source>
</evidence>
<feature type="signal peptide" evidence="2">
    <location>
        <begin position="1"/>
        <end position="25"/>
    </location>
</feature>
<sequence length="671" mass="73833" precursor="true">MKTNVAVVWLPLLAGLFCMGGSATRADELSLAHVFSDSMVLQRDRELPVWGRASQGDEITVRFGDQQKTVTTGSDGRWMVMLDPMDAESNPQELQVSAAGSKQAIKRTDVLVGEVWLASGQSNMEWEMRSKADSQADIPKADFPQLRLLEVTKAHAMQPMDTFTGTWSAATPDSVASFSAVGYYFGLKLHQELGVPVGIIQSAWGGTRIEPWTDRQGFTEVEALQDLAQKVNNESPGTAEYQHAHTQHMQSVASWASNASKAISEGTAVPPLPPQPPTMRSGSGTPTSLYNAMIHPLVPYAIRGAIWYQGESNHAEGLLYTEKTKALLASWRRVFRDPELPFYFVQIAPYQYGDEDTEILPRFWEAQEACLEIPHTGMAVITDIGEVGDIHPAKKMEVARRLSLWALAKQYGKSDIDPSGPRYESHRIDGDTVHVTFSHAEAGLKSRDGKPLTHFQLAGVDGKFHDASATIDGKTVVLRSDAVAKPRQVRFGWNKTAMPNLIETDGLPASAFHTHWPDNADLGKNVARGCKWQSSDSNTYGWNTGLTDGNIGNNTPQCFATGADARFPKTVTIDLEKSVPINAVVVCQPAIGSTKTIEVSVSTDGKNYAPVGRHAFDFGKEQRKSFLFEDQEAQFVRLTYIDHHDKKSGDFSQNFAFTSEVEVYHANLDTQ</sequence>
<dbReference type="Gene3D" id="3.40.50.1110">
    <property type="entry name" value="SGNH hydrolase"/>
    <property type="match status" value="1"/>
</dbReference>
<proteinExistence type="predicted"/>
<dbReference type="Pfam" id="PF03629">
    <property type="entry name" value="SASA"/>
    <property type="match status" value="2"/>
</dbReference>
<accession>A0A5C5ZKS6</accession>
<name>A0A5C5ZKS6_9BACT</name>
<feature type="chain" id="PRO_5022693678" evidence="2">
    <location>
        <begin position="26"/>
        <end position="671"/>
    </location>
</feature>
<dbReference type="InterPro" id="IPR036514">
    <property type="entry name" value="SGNH_hydro_sf"/>
</dbReference>
<reference evidence="4 5" key="1">
    <citation type="submission" date="2019-02" db="EMBL/GenBank/DDBJ databases">
        <title>Deep-cultivation of Planctomycetes and their phenomic and genomic characterization uncovers novel biology.</title>
        <authorList>
            <person name="Wiegand S."/>
            <person name="Jogler M."/>
            <person name="Boedeker C."/>
            <person name="Pinto D."/>
            <person name="Vollmers J."/>
            <person name="Rivas-Marin E."/>
            <person name="Kohn T."/>
            <person name="Peeters S.H."/>
            <person name="Heuer A."/>
            <person name="Rast P."/>
            <person name="Oberbeckmann S."/>
            <person name="Bunk B."/>
            <person name="Jeske O."/>
            <person name="Meyerdierks A."/>
            <person name="Storesund J.E."/>
            <person name="Kallscheuer N."/>
            <person name="Luecker S."/>
            <person name="Lage O.M."/>
            <person name="Pohl T."/>
            <person name="Merkel B.J."/>
            <person name="Hornburger P."/>
            <person name="Mueller R.-W."/>
            <person name="Bruemmer F."/>
            <person name="Labrenz M."/>
            <person name="Spormann A.M."/>
            <person name="Op Den Camp H."/>
            <person name="Overmann J."/>
            <person name="Amann R."/>
            <person name="Jetten M.S.M."/>
            <person name="Mascher T."/>
            <person name="Medema M.H."/>
            <person name="Devos D.P."/>
            <person name="Kaster A.-K."/>
            <person name="Ovreas L."/>
            <person name="Rohde M."/>
            <person name="Galperin M.Y."/>
            <person name="Jogler C."/>
        </authorList>
    </citation>
    <scope>NUCLEOTIDE SEQUENCE [LARGE SCALE GENOMIC DNA]</scope>
    <source>
        <strain evidence="4 5">Pla52n</strain>
    </source>
</reference>
<dbReference type="InterPro" id="IPR039329">
    <property type="entry name" value="SIAE"/>
</dbReference>
<dbReference type="SUPFAM" id="SSF49785">
    <property type="entry name" value="Galactose-binding domain-like"/>
    <property type="match status" value="1"/>
</dbReference>
<dbReference type="GO" id="GO:0001681">
    <property type="term" value="F:sialate O-acetylesterase activity"/>
    <property type="evidence" value="ECO:0007669"/>
    <property type="project" value="InterPro"/>
</dbReference>
<evidence type="ECO:0000313" key="5">
    <source>
        <dbReference type="Proteomes" id="UP000320176"/>
    </source>
</evidence>
<dbReference type="Gene3D" id="2.60.120.260">
    <property type="entry name" value="Galactose-binding domain-like"/>
    <property type="match status" value="1"/>
</dbReference>
<dbReference type="PANTHER" id="PTHR22901:SF0">
    <property type="entry name" value="SIALATE O-ACETYLESTERASE"/>
    <property type="match status" value="1"/>
</dbReference>
<gene>
    <name evidence="4" type="ORF">Pla52n_70140</name>
</gene>
<dbReference type="Proteomes" id="UP000320176">
    <property type="component" value="Unassembled WGS sequence"/>
</dbReference>
<keyword evidence="2" id="KW-0732">Signal</keyword>
<dbReference type="InterPro" id="IPR008979">
    <property type="entry name" value="Galactose-bd-like_sf"/>
</dbReference>
<dbReference type="SUPFAM" id="SSF52266">
    <property type="entry name" value="SGNH hydrolase"/>
    <property type="match status" value="1"/>
</dbReference>
<dbReference type="GO" id="GO:0005975">
    <property type="term" value="P:carbohydrate metabolic process"/>
    <property type="evidence" value="ECO:0007669"/>
    <property type="project" value="TreeGrafter"/>
</dbReference>
<dbReference type="OrthoDB" id="9795554at2"/>
<feature type="domain" description="Sialate O-acetylesterase" evidence="3">
    <location>
        <begin position="114"/>
        <end position="228"/>
    </location>
</feature>
<dbReference type="RefSeq" id="WP_146523838.1">
    <property type="nucleotide sequence ID" value="NZ_CP151726.1"/>
</dbReference>
<evidence type="ECO:0000259" key="3">
    <source>
        <dbReference type="Pfam" id="PF03629"/>
    </source>
</evidence>
<evidence type="ECO:0000313" key="4">
    <source>
        <dbReference type="EMBL" id="TWT87755.1"/>
    </source>
</evidence>
<keyword evidence="5" id="KW-1185">Reference proteome</keyword>
<dbReference type="EMBL" id="SJPN01000034">
    <property type="protein sequence ID" value="TWT87755.1"/>
    <property type="molecule type" value="Genomic_DNA"/>
</dbReference>
<keyword evidence="1" id="KW-0378">Hydrolase</keyword>
<evidence type="ECO:0000256" key="2">
    <source>
        <dbReference type="SAM" id="SignalP"/>
    </source>
</evidence>
<dbReference type="InterPro" id="IPR005181">
    <property type="entry name" value="SASA"/>
</dbReference>
<feature type="domain" description="Sialate O-acetylesterase" evidence="3">
    <location>
        <begin position="287"/>
        <end position="378"/>
    </location>
</feature>